<dbReference type="SMART" id="SM00184">
    <property type="entry name" value="RING"/>
    <property type="match status" value="1"/>
</dbReference>
<keyword evidence="6 12" id="KW-0863">Zinc-finger</keyword>
<dbReference type="Pfam" id="PF13499">
    <property type="entry name" value="EF-hand_7"/>
    <property type="match status" value="1"/>
</dbReference>
<dbReference type="PROSITE" id="PS00018">
    <property type="entry name" value="EF_HAND_1"/>
    <property type="match status" value="1"/>
</dbReference>
<feature type="transmembrane region" description="Helical" evidence="14">
    <location>
        <begin position="817"/>
        <end position="836"/>
    </location>
</feature>
<evidence type="ECO:0000256" key="3">
    <source>
        <dbReference type="ARBA" id="ARBA00022449"/>
    </source>
</evidence>
<dbReference type="Gene3D" id="3.30.40.10">
    <property type="entry name" value="Zinc/RING finger domain, C3HC4 (zinc finger)"/>
    <property type="match status" value="1"/>
</dbReference>
<evidence type="ECO:0000256" key="10">
    <source>
        <dbReference type="ARBA" id="ARBA00023065"/>
    </source>
</evidence>
<keyword evidence="11 14" id="KW-0472">Membrane</keyword>
<dbReference type="InterPro" id="IPR004713">
    <property type="entry name" value="CaH_exchang"/>
</dbReference>
<feature type="transmembrane region" description="Helical" evidence="14">
    <location>
        <begin position="754"/>
        <end position="776"/>
    </location>
</feature>
<dbReference type="AlphaFoldDB" id="A0AAW1QVX9"/>
<dbReference type="PROSITE" id="PS50222">
    <property type="entry name" value="EF_HAND_2"/>
    <property type="match status" value="1"/>
</dbReference>
<evidence type="ECO:0000256" key="9">
    <source>
        <dbReference type="ARBA" id="ARBA00022989"/>
    </source>
</evidence>
<dbReference type="InterPro" id="IPR058746">
    <property type="entry name" value="Znf_RING-type_Topors"/>
</dbReference>
<evidence type="ECO:0000256" key="6">
    <source>
        <dbReference type="ARBA" id="ARBA00022771"/>
    </source>
</evidence>
<keyword evidence="18" id="KW-1185">Reference proteome</keyword>
<dbReference type="InterPro" id="IPR002048">
    <property type="entry name" value="EF_hand_dom"/>
</dbReference>
<dbReference type="InterPro" id="IPR017907">
    <property type="entry name" value="Znf_RING_CS"/>
</dbReference>
<dbReference type="GO" id="GO:0005774">
    <property type="term" value="C:vacuolar membrane"/>
    <property type="evidence" value="ECO:0007669"/>
    <property type="project" value="UniProtKB-ARBA"/>
</dbReference>
<dbReference type="PANTHER" id="PTHR31503">
    <property type="entry name" value="VACUOLAR CALCIUM ION TRANSPORTER"/>
    <property type="match status" value="1"/>
</dbReference>
<feature type="domain" description="EF-hand" evidence="16">
    <location>
        <begin position="559"/>
        <end position="594"/>
    </location>
</feature>
<dbReference type="InterPro" id="IPR018247">
    <property type="entry name" value="EF_Hand_1_Ca_BS"/>
</dbReference>
<dbReference type="CDD" id="cd16574">
    <property type="entry name" value="RING-HC_Topors"/>
    <property type="match status" value="1"/>
</dbReference>
<proteinExistence type="predicted"/>
<organism evidence="17 18">
    <name type="scientific">Elliptochloris bilobata</name>
    <dbReference type="NCBI Taxonomy" id="381761"/>
    <lineage>
        <taxon>Eukaryota</taxon>
        <taxon>Viridiplantae</taxon>
        <taxon>Chlorophyta</taxon>
        <taxon>core chlorophytes</taxon>
        <taxon>Trebouxiophyceae</taxon>
        <taxon>Trebouxiophyceae incertae sedis</taxon>
        <taxon>Elliptochloris clade</taxon>
        <taxon>Elliptochloris</taxon>
    </lineage>
</organism>
<dbReference type="GO" id="GO:0015369">
    <property type="term" value="F:calcium:proton antiporter activity"/>
    <property type="evidence" value="ECO:0007669"/>
    <property type="project" value="TreeGrafter"/>
</dbReference>
<feature type="transmembrane region" description="Helical" evidence="14">
    <location>
        <begin position="496"/>
        <end position="518"/>
    </location>
</feature>
<dbReference type="InterPro" id="IPR044880">
    <property type="entry name" value="NCX_ion-bd_dom_sf"/>
</dbReference>
<sequence length="871" mass="94033">MNSEEELFEAQDLPDSSPVGCGSEEEDSILTCSICLSYVTDLREKAVAEPCMHAFCVACLSQWLKLKRTCPLCKGRVVRYLYAITSERAYRVAEVPPTPPRQPTGVSSEASQTALLDLPPANPALTSRDLPVHRRPSSRSTSGTAARRAGSRAAALERPWGGAGAPLREPRPYYFRVQAQAQSQAAGNCALGQRSETGTPTEDWATAWRRHIYVEGLRAIPVGKAQPGMPALAAASRRRRVEAFVERELLAILRINDSIVRSYVLGLAHSHGLLGEAAAEAGASADLAAAAEAALRPFLHEHSATFYHELRCFAAAPYSVATYDRVSYGVFPCSSSLGGSILLILGYGYLLLKGAQLLSDGSEMLLEVLDPGVIGGLVLPILGALPDSLIIVVSGVGVSRETAQEQVSVGVGTLAGSTIMLLTIAWGGSLLFGRCDLSERGTAVNKTLTRRFDLWRTGVTTDSFTPKGAIIMAVSVLLYGIIQVPAFLGYKSAQAASLAGIIVCLATLAVYCVFQVAYPELQRRQIEHARQKRWRLQAAHAFEGRAAPFGSLVDSSGQVNTKAMRNLFDAYDDNKDGSIDEGELNKLLLSLSLSSTNGNGAETQRDYWMREFDDIQHNGRIAFDEFQLHLARWIAEKRRVVSEERQRRMAASRRSHIAVEVAPAASADINELLEHHLAAGEAQEGSEGDGDDPGSDDGDGSDSRAQHQEPTSRQVAWKAAALLTAGAALCAVISDPMVDAVSSFSKASGIPAFYVAFCVTPFASNASELVSSFMFARRKRRKNISLTFSQVYGAVTMNNTLCLGLFLLVIHLQDLPWTYSSEVAVTVVATLLIGLLGATRRTFAMVWALPVLLIYPLSILGVWGLDSLGWR</sequence>
<keyword evidence="10" id="KW-0406">Ion transport</keyword>
<dbReference type="GO" id="GO:0012505">
    <property type="term" value="C:endomembrane system"/>
    <property type="evidence" value="ECO:0007669"/>
    <property type="project" value="UniProtKB-SubCell"/>
</dbReference>
<accession>A0AAW1QVX9</accession>
<feature type="transmembrane region" description="Helical" evidence="14">
    <location>
        <begin position="409"/>
        <end position="432"/>
    </location>
</feature>
<protein>
    <submittedName>
        <fullName evidence="17">Uncharacterized protein</fullName>
    </submittedName>
</protein>
<dbReference type="GO" id="GO:0006874">
    <property type="term" value="P:intracellular calcium ion homeostasis"/>
    <property type="evidence" value="ECO:0007669"/>
    <property type="project" value="TreeGrafter"/>
</dbReference>
<dbReference type="Gene3D" id="1.20.1420.30">
    <property type="entry name" value="NCX, central ion-binding region"/>
    <property type="match status" value="2"/>
</dbReference>
<dbReference type="PROSITE" id="PS00518">
    <property type="entry name" value="ZF_RING_1"/>
    <property type="match status" value="1"/>
</dbReference>
<feature type="transmembrane region" description="Helical" evidence="14">
    <location>
        <begin position="328"/>
        <end position="352"/>
    </location>
</feature>
<gene>
    <name evidence="17" type="ORF">WJX81_003822</name>
</gene>
<feature type="region of interest" description="Disordered" evidence="13">
    <location>
        <begin position="118"/>
        <end position="164"/>
    </location>
</feature>
<evidence type="ECO:0000256" key="7">
    <source>
        <dbReference type="ARBA" id="ARBA00022833"/>
    </source>
</evidence>
<dbReference type="Pfam" id="PF13639">
    <property type="entry name" value="zf-RING_2"/>
    <property type="match status" value="1"/>
</dbReference>
<evidence type="ECO:0000256" key="4">
    <source>
        <dbReference type="ARBA" id="ARBA00022692"/>
    </source>
</evidence>
<dbReference type="PANTHER" id="PTHR31503:SF36">
    <property type="entry name" value="SODIUM_CALCIUM EXCHANGER MEMBRANE REGION DOMAIN-CONTAINING PROTEIN"/>
    <property type="match status" value="1"/>
</dbReference>
<evidence type="ECO:0000256" key="2">
    <source>
        <dbReference type="ARBA" id="ARBA00022448"/>
    </source>
</evidence>
<keyword evidence="9 14" id="KW-1133">Transmembrane helix</keyword>
<comment type="subcellular location">
    <subcellularLocation>
        <location evidence="1">Endomembrane system</location>
        <topology evidence="1">Multi-pass membrane protein</topology>
    </subcellularLocation>
</comment>
<comment type="caution">
    <text evidence="17">The sequence shown here is derived from an EMBL/GenBank/DDBJ whole genome shotgun (WGS) entry which is preliminary data.</text>
</comment>
<evidence type="ECO:0000259" key="16">
    <source>
        <dbReference type="PROSITE" id="PS50222"/>
    </source>
</evidence>
<dbReference type="SUPFAM" id="SSF47473">
    <property type="entry name" value="EF-hand"/>
    <property type="match status" value="1"/>
</dbReference>
<evidence type="ECO:0000256" key="8">
    <source>
        <dbReference type="ARBA" id="ARBA00022837"/>
    </source>
</evidence>
<feature type="domain" description="RING-type" evidence="15">
    <location>
        <begin position="32"/>
        <end position="74"/>
    </location>
</feature>
<feature type="transmembrane region" description="Helical" evidence="14">
    <location>
        <begin position="469"/>
        <end position="490"/>
    </location>
</feature>
<keyword evidence="5" id="KW-0479">Metal-binding</keyword>
<dbReference type="Proteomes" id="UP001445335">
    <property type="component" value="Unassembled WGS sequence"/>
</dbReference>
<reference evidence="17 18" key="1">
    <citation type="journal article" date="2024" name="Nat. Commun.">
        <title>Phylogenomics reveals the evolutionary origins of lichenization in chlorophyte algae.</title>
        <authorList>
            <person name="Puginier C."/>
            <person name="Libourel C."/>
            <person name="Otte J."/>
            <person name="Skaloud P."/>
            <person name="Haon M."/>
            <person name="Grisel S."/>
            <person name="Petersen M."/>
            <person name="Berrin J.G."/>
            <person name="Delaux P.M."/>
            <person name="Dal Grande F."/>
            <person name="Keller J."/>
        </authorList>
    </citation>
    <scope>NUCLEOTIDE SEQUENCE [LARGE SCALE GENOMIC DNA]</scope>
    <source>
        <strain evidence="17 18">SAG 245.80</strain>
    </source>
</reference>
<feature type="compositionally biased region" description="Low complexity" evidence="13">
    <location>
        <begin position="138"/>
        <end position="154"/>
    </location>
</feature>
<dbReference type="Gene3D" id="1.10.238.10">
    <property type="entry name" value="EF-hand"/>
    <property type="match status" value="1"/>
</dbReference>
<evidence type="ECO:0000259" key="15">
    <source>
        <dbReference type="PROSITE" id="PS50089"/>
    </source>
</evidence>
<evidence type="ECO:0000313" key="18">
    <source>
        <dbReference type="Proteomes" id="UP001445335"/>
    </source>
</evidence>
<feature type="transmembrane region" description="Helical" evidence="14">
    <location>
        <begin position="843"/>
        <end position="865"/>
    </location>
</feature>
<evidence type="ECO:0000313" key="17">
    <source>
        <dbReference type="EMBL" id="KAK9825642.1"/>
    </source>
</evidence>
<evidence type="ECO:0000256" key="11">
    <source>
        <dbReference type="ARBA" id="ARBA00023136"/>
    </source>
</evidence>
<evidence type="ECO:0000256" key="1">
    <source>
        <dbReference type="ARBA" id="ARBA00004127"/>
    </source>
</evidence>
<dbReference type="InterPro" id="IPR011992">
    <property type="entry name" value="EF-hand-dom_pair"/>
</dbReference>
<evidence type="ECO:0000256" key="14">
    <source>
        <dbReference type="SAM" id="Phobius"/>
    </source>
</evidence>
<dbReference type="InterPro" id="IPR001841">
    <property type="entry name" value="Znf_RING"/>
</dbReference>
<evidence type="ECO:0000256" key="13">
    <source>
        <dbReference type="SAM" id="MobiDB-lite"/>
    </source>
</evidence>
<dbReference type="PROSITE" id="PS50089">
    <property type="entry name" value="ZF_RING_2"/>
    <property type="match status" value="1"/>
</dbReference>
<keyword evidence="8" id="KW-0106">Calcium</keyword>
<dbReference type="EMBL" id="JALJOU010000072">
    <property type="protein sequence ID" value="KAK9825642.1"/>
    <property type="molecule type" value="Genomic_DNA"/>
</dbReference>
<dbReference type="GO" id="GO:0008270">
    <property type="term" value="F:zinc ion binding"/>
    <property type="evidence" value="ECO:0007669"/>
    <property type="project" value="UniProtKB-KW"/>
</dbReference>
<feature type="transmembrane region" description="Helical" evidence="14">
    <location>
        <begin position="788"/>
        <end position="811"/>
    </location>
</feature>
<feature type="region of interest" description="Disordered" evidence="13">
    <location>
        <begin position="680"/>
        <end position="711"/>
    </location>
</feature>
<keyword evidence="4 14" id="KW-0812">Transmembrane</keyword>
<feature type="compositionally biased region" description="Acidic residues" evidence="13">
    <location>
        <begin position="684"/>
        <end position="700"/>
    </location>
</feature>
<dbReference type="Pfam" id="PF01699">
    <property type="entry name" value="Na_Ca_ex"/>
    <property type="match status" value="2"/>
</dbReference>
<evidence type="ECO:0000256" key="12">
    <source>
        <dbReference type="PROSITE-ProRule" id="PRU00175"/>
    </source>
</evidence>
<dbReference type="InterPro" id="IPR013083">
    <property type="entry name" value="Znf_RING/FYVE/PHD"/>
</dbReference>
<keyword evidence="2" id="KW-0813">Transport</keyword>
<dbReference type="SUPFAM" id="SSF57850">
    <property type="entry name" value="RING/U-box"/>
    <property type="match status" value="1"/>
</dbReference>
<dbReference type="InterPro" id="IPR004837">
    <property type="entry name" value="NaCa_Exmemb"/>
</dbReference>
<feature type="region of interest" description="Disordered" evidence="13">
    <location>
        <begin position="1"/>
        <end position="24"/>
    </location>
</feature>
<keyword evidence="7" id="KW-0862">Zinc</keyword>
<evidence type="ECO:0000256" key="5">
    <source>
        <dbReference type="ARBA" id="ARBA00022723"/>
    </source>
</evidence>
<dbReference type="GO" id="GO:0005509">
    <property type="term" value="F:calcium ion binding"/>
    <property type="evidence" value="ECO:0007669"/>
    <property type="project" value="InterPro"/>
</dbReference>
<name>A0AAW1QVX9_9CHLO</name>
<feature type="transmembrane region" description="Helical" evidence="14">
    <location>
        <begin position="373"/>
        <end position="397"/>
    </location>
</feature>
<keyword evidence="3" id="KW-0050">Antiport</keyword>